<organism evidence="2">
    <name type="scientific">Caulobacter sp. (strain K31)</name>
    <dbReference type="NCBI Taxonomy" id="366602"/>
    <lineage>
        <taxon>Bacteria</taxon>
        <taxon>Pseudomonadati</taxon>
        <taxon>Pseudomonadota</taxon>
        <taxon>Alphaproteobacteria</taxon>
        <taxon>Caulobacterales</taxon>
        <taxon>Caulobacteraceae</taxon>
        <taxon>Caulobacter</taxon>
    </lineage>
</organism>
<dbReference type="KEGG" id="cak:Caul_2097"/>
<evidence type="ECO:0008006" key="3">
    <source>
        <dbReference type="Google" id="ProtNLM"/>
    </source>
</evidence>
<proteinExistence type="predicted"/>
<sequence length="167" mass="16788" precursor="true">MLFPRPASGEYAPALLSLALLAGLATQVFLPAATEFPAVTPRVARPTASPVGAAIPDYAAVLAAPIFSPDRRPGDAVGGDAVEEQRPILIGVASDRRSGSAVIRGADGAVHVLRPGSTWRGWKLVGVGATSAALEGPAGRFTVTVGDVRTSSSAPSGGPSAPQDTNP</sequence>
<feature type="compositionally biased region" description="Low complexity" evidence="1">
    <location>
        <begin position="151"/>
        <end position="167"/>
    </location>
</feature>
<evidence type="ECO:0000256" key="1">
    <source>
        <dbReference type="SAM" id="MobiDB-lite"/>
    </source>
</evidence>
<dbReference type="EMBL" id="CP000927">
    <property type="protein sequence ID" value="ABZ71225.1"/>
    <property type="molecule type" value="Genomic_DNA"/>
</dbReference>
<evidence type="ECO:0000313" key="2">
    <source>
        <dbReference type="EMBL" id="ABZ71225.1"/>
    </source>
</evidence>
<reference evidence="2" key="1">
    <citation type="submission" date="2008-01" db="EMBL/GenBank/DDBJ databases">
        <title>Complete sequence of chromosome of Caulobacter sp. K31.</title>
        <authorList>
            <consortium name="US DOE Joint Genome Institute"/>
            <person name="Copeland A."/>
            <person name="Lucas S."/>
            <person name="Lapidus A."/>
            <person name="Barry K."/>
            <person name="Glavina del Rio T."/>
            <person name="Dalin E."/>
            <person name="Tice H."/>
            <person name="Pitluck S."/>
            <person name="Bruce D."/>
            <person name="Goodwin L."/>
            <person name="Thompson L.S."/>
            <person name="Brettin T."/>
            <person name="Detter J.C."/>
            <person name="Han C."/>
            <person name="Schmutz J."/>
            <person name="Larimer F."/>
            <person name="Land M."/>
            <person name="Hauser L."/>
            <person name="Kyrpides N."/>
            <person name="Kim E."/>
            <person name="Stephens C."/>
            <person name="Richardson P."/>
        </authorList>
    </citation>
    <scope>NUCLEOTIDE SEQUENCE [LARGE SCALE GENOMIC DNA]</scope>
    <source>
        <strain evidence="2">K31</strain>
    </source>
</reference>
<feature type="region of interest" description="Disordered" evidence="1">
    <location>
        <begin position="147"/>
        <end position="167"/>
    </location>
</feature>
<protein>
    <recommendedName>
        <fullName evidence="3">Type II secretion system protein GspC N-terminal domain-containing protein</fullName>
    </recommendedName>
</protein>
<dbReference type="HOGENOM" id="CLU_1591598_0_0_5"/>
<dbReference type="STRING" id="366602.Caul_2097"/>
<dbReference type="AlphaFoldDB" id="B0T7N7"/>
<dbReference type="OrthoDB" id="7284958at2"/>
<name>B0T7N7_CAUSK</name>
<gene>
    <name evidence="2" type="ordered locus">Caul_2097</name>
</gene>
<accession>B0T7N7</accession>